<evidence type="ECO:0000256" key="1">
    <source>
        <dbReference type="ARBA" id="ARBA00022729"/>
    </source>
</evidence>
<protein>
    <recommendedName>
        <fullName evidence="3">Dockerin domain-containing protein</fullName>
    </recommendedName>
</protein>
<proteinExistence type="predicted"/>
<organism evidence="2">
    <name type="scientific">marine metagenome</name>
    <dbReference type="NCBI Taxonomy" id="408172"/>
    <lineage>
        <taxon>unclassified sequences</taxon>
        <taxon>metagenomes</taxon>
        <taxon>ecological metagenomes</taxon>
    </lineage>
</organism>
<name>A0A382RBS1_9ZZZZ</name>
<dbReference type="InterPro" id="IPR028974">
    <property type="entry name" value="TSP_type-3_rpt"/>
</dbReference>
<accession>A0A382RBS1</accession>
<gene>
    <name evidence="2" type="ORF">METZ01_LOCUS347489</name>
</gene>
<dbReference type="GO" id="GO:0007155">
    <property type="term" value="P:cell adhesion"/>
    <property type="evidence" value="ECO:0007669"/>
    <property type="project" value="InterPro"/>
</dbReference>
<reference evidence="2" key="1">
    <citation type="submission" date="2018-05" db="EMBL/GenBank/DDBJ databases">
        <authorList>
            <person name="Lanie J.A."/>
            <person name="Ng W.-L."/>
            <person name="Kazmierczak K.M."/>
            <person name="Andrzejewski T.M."/>
            <person name="Davidsen T.M."/>
            <person name="Wayne K.J."/>
            <person name="Tettelin H."/>
            <person name="Glass J.I."/>
            <person name="Rusch D."/>
            <person name="Podicherti R."/>
            <person name="Tsui H.-C.T."/>
            <person name="Winkler M.E."/>
        </authorList>
    </citation>
    <scope>NUCLEOTIDE SEQUENCE</scope>
</reference>
<feature type="non-terminal residue" evidence="2">
    <location>
        <position position="292"/>
    </location>
</feature>
<evidence type="ECO:0000313" key="2">
    <source>
        <dbReference type="EMBL" id="SVC94635.1"/>
    </source>
</evidence>
<dbReference type="NCBIfam" id="NF045500">
    <property type="entry name" value="Omp28_seleno"/>
    <property type="match status" value="1"/>
</dbReference>
<dbReference type="EMBL" id="UINC01120258">
    <property type="protein sequence ID" value="SVC94635.1"/>
    <property type="molecule type" value="Genomic_DNA"/>
</dbReference>
<dbReference type="Pfam" id="PF02412">
    <property type="entry name" value="TSP_3"/>
    <property type="match status" value="2"/>
</dbReference>
<keyword evidence="1" id="KW-0732">Signal</keyword>
<evidence type="ECO:0008006" key="3">
    <source>
        <dbReference type="Google" id="ProtNLM"/>
    </source>
</evidence>
<dbReference type="InterPro" id="IPR003367">
    <property type="entry name" value="Thrombospondin_3-like_rpt"/>
</dbReference>
<sequence>MLDEFPETLTSVEWHHPDWSPFNSGLTIPEYQVRSEFYGIDIIPTTEWNGEQETEGATSGFDWEIMYNTFIPIYNELIGQETPYEIEIEGYFVGGSFEYDVTVTMDYFDPLEDLKKVDVFLVEDNIWSYWCGVWANARNVARDWLISDTLSIDTNGDFETFSFQFNLDENWNPDSLKIIAIVQNYTTRKIYQVSTKGIHQGYTDYDNDGVLNGDDNCIEVYNPGQEDSDGDLIGDVCDPCDGLVYVVGNLNGDTDGDGSPVIDIMDALTLVDYITTGNSYECQDPILDFNSD</sequence>
<dbReference type="AlphaFoldDB" id="A0A382RBS1"/>
<dbReference type="Gene3D" id="4.10.1080.10">
    <property type="entry name" value="TSP type-3 repeat"/>
    <property type="match status" value="1"/>
</dbReference>
<dbReference type="GO" id="GO:0005509">
    <property type="term" value="F:calcium ion binding"/>
    <property type="evidence" value="ECO:0007669"/>
    <property type="project" value="InterPro"/>
</dbReference>
<dbReference type="SUPFAM" id="SSF103647">
    <property type="entry name" value="TSP type-3 repeat"/>
    <property type="match status" value="1"/>
</dbReference>